<evidence type="ECO:0000256" key="4">
    <source>
        <dbReference type="ARBA" id="ARBA00035290"/>
    </source>
</evidence>
<gene>
    <name evidence="7" type="primary">LOC107066389</name>
</gene>
<proteinExistence type="inferred from homology"/>
<evidence type="ECO:0000256" key="1">
    <source>
        <dbReference type="ARBA" id="ARBA00008777"/>
    </source>
</evidence>
<dbReference type="GO" id="GO:0005840">
    <property type="term" value="C:ribosome"/>
    <property type="evidence" value="ECO:0007669"/>
    <property type="project" value="UniProtKB-KW"/>
</dbReference>
<accession>A0ABM1I8B0</accession>
<sequence length="186" mass="21769">MNQANVEKLVSKLKYNVKPKRKLRNSDGPVGRIRKIQKTLTALLKYERIELNYGRADETRGYVERLISEAVRNGPDNVETMNVANFWILEKQLVHKLFKVLAPRYKDYAVSYTKLHKAPYNYPESRYPRAVLELRGNIYPSVEQNNPNEHNLLHNILLSAARKEFRLEKYKEIADNITNNNNNANK</sequence>
<evidence type="ECO:0000256" key="3">
    <source>
        <dbReference type="ARBA" id="ARBA00023274"/>
    </source>
</evidence>
<dbReference type="GeneID" id="107066389"/>
<evidence type="ECO:0000313" key="6">
    <source>
        <dbReference type="Proteomes" id="UP000694924"/>
    </source>
</evidence>
<dbReference type="Proteomes" id="UP000694924">
    <property type="component" value="Unplaced"/>
</dbReference>
<dbReference type="PANTHER" id="PTHR14413:SF16">
    <property type="entry name" value="LARGE RIBOSOMAL SUBUNIT PROTEIN BL17M"/>
    <property type="match status" value="1"/>
</dbReference>
<keyword evidence="2 7" id="KW-0689">Ribosomal protein</keyword>
<comment type="similarity">
    <text evidence="1">Belongs to the bacterial ribosomal protein bL17 family.</text>
</comment>
<evidence type="ECO:0000256" key="2">
    <source>
        <dbReference type="ARBA" id="ARBA00022980"/>
    </source>
</evidence>
<reference evidence="7" key="1">
    <citation type="submission" date="2025-08" db="UniProtKB">
        <authorList>
            <consortium name="RefSeq"/>
        </authorList>
    </citation>
    <scope>IDENTIFICATION</scope>
    <source>
        <tissue evidence="7">Whole body</tissue>
    </source>
</reference>
<keyword evidence="3" id="KW-0687">Ribonucleoprotein</keyword>
<dbReference type="PANTHER" id="PTHR14413">
    <property type="entry name" value="RIBOSOMAL PROTEIN L17"/>
    <property type="match status" value="1"/>
</dbReference>
<dbReference type="Gene3D" id="3.90.1030.10">
    <property type="entry name" value="Ribosomal protein L17"/>
    <property type="match status" value="1"/>
</dbReference>
<dbReference type="SUPFAM" id="SSF64263">
    <property type="entry name" value="Prokaryotic ribosomal protein L17"/>
    <property type="match status" value="1"/>
</dbReference>
<evidence type="ECO:0000313" key="7">
    <source>
        <dbReference type="RefSeq" id="XP_015176447.1"/>
    </source>
</evidence>
<dbReference type="RefSeq" id="XP_015176447.1">
    <property type="nucleotide sequence ID" value="XM_015320961.1"/>
</dbReference>
<protein>
    <recommendedName>
        <fullName evidence="4">Large ribosomal subunit protein bL17m</fullName>
    </recommendedName>
    <alternativeName>
        <fullName evidence="5">39S ribosomal protein L17, mitochondrial</fullName>
    </alternativeName>
</protein>
<dbReference type="InterPro" id="IPR000456">
    <property type="entry name" value="Ribosomal_bL17"/>
</dbReference>
<evidence type="ECO:0000256" key="5">
    <source>
        <dbReference type="ARBA" id="ARBA00035413"/>
    </source>
</evidence>
<keyword evidence="6" id="KW-1185">Reference proteome</keyword>
<dbReference type="InterPro" id="IPR036373">
    <property type="entry name" value="Ribosomal_bL17_sf"/>
</dbReference>
<dbReference type="Pfam" id="PF01196">
    <property type="entry name" value="Ribosomal_L17"/>
    <property type="match status" value="1"/>
</dbReference>
<organism evidence="6 7">
    <name type="scientific">Polistes dominula</name>
    <name type="common">European paper wasp</name>
    <name type="synonym">Vespa dominula</name>
    <dbReference type="NCBI Taxonomy" id="743375"/>
    <lineage>
        <taxon>Eukaryota</taxon>
        <taxon>Metazoa</taxon>
        <taxon>Ecdysozoa</taxon>
        <taxon>Arthropoda</taxon>
        <taxon>Hexapoda</taxon>
        <taxon>Insecta</taxon>
        <taxon>Pterygota</taxon>
        <taxon>Neoptera</taxon>
        <taxon>Endopterygota</taxon>
        <taxon>Hymenoptera</taxon>
        <taxon>Apocrita</taxon>
        <taxon>Aculeata</taxon>
        <taxon>Vespoidea</taxon>
        <taxon>Vespidae</taxon>
        <taxon>Polistinae</taxon>
        <taxon>Polistini</taxon>
        <taxon>Polistes</taxon>
    </lineage>
</organism>
<name>A0ABM1I8B0_POLDO</name>